<dbReference type="PANTHER" id="PTHR35908">
    <property type="entry name" value="HYPOTHETICAL FUSION PROTEIN"/>
    <property type="match status" value="1"/>
</dbReference>
<dbReference type="InterPro" id="IPR029068">
    <property type="entry name" value="Glyas_Bleomycin-R_OHBP_Dase"/>
</dbReference>
<reference evidence="2 3" key="1">
    <citation type="submission" date="2013-02" db="EMBL/GenBank/DDBJ databases">
        <title>Whole genome shotgun sequence of Gordonia malaquae NBRC 108250.</title>
        <authorList>
            <person name="Yoshida I."/>
            <person name="Hosoyama A."/>
            <person name="Tsuchikane K."/>
            <person name="Ando Y."/>
            <person name="Baba S."/>
            <person name="Ohji S."/>
            <person name="Hamada M."/>
            <person name="Tamura T."/>
            <person name="Yamazoe A."/>
            <person name="Yamazaki S."/>
            <person name="Fujita N."/>
        </authorList>
    </citation>
    <scope>NUCLEOTIDE SEQUENCE [LARGE SCALE GENOMIC DNA]</scope>
    <source>
        <strain evidence="2 3">NBRC 108250</strain>
    </source>
</reference>
<dbReference type="RefSeq" id="WP_008379535.1">
    <property type="nucleotide sequence ID" value="NZ_BAOP01000018.1"/>
</dbReference>
<feature type="domain" description="Glyoxalase-like" evidence="1">
    <location>
        <begin position="6"/>
        <end position="152"/>
    </location>
</feature>
<accession>M3UXJ3</accession>
<dbReference type="OrthoDB" id="3212826at2"/>
<protein>
    <recommendedName>
        <fullName evidence="1">Glyoxalase-like domain-containing protein</fullName>
    </recommendedName>
</protein>
<dbReference type="Gene3D" id="3.10.180.10">
    <property type="entry name" value="2,3-Dihydroxybiphenyl 1,2-Dioxygenase, domain 1"/>
    <property type="match status" value="1"/>
</dbReference>
<organism evidence="2 3">
    <name type="scientific">Gordonia malaquae NBRC 108250</name>
    <dbReference type="NCBI Taxonomy" id="1223542"/>
    <lineage>
        <taxon>Bacteria</taxon>
        <taxon>Bacillati</taxon>
        <taxon>Actinomycetota</taxon>
        <taxon>Actinomycetes</taxon>
        <taxon>Mycobacteriales</taxon>
        <taxon>Gordoniaceae</taxon>
        <taxon>Gordonia</taxon>
    </lineage>
</organism>
<proteinExistence type="predicted"/>
<evidence type="ECO:0000313" key="3">
    <source>
        <dbReference type="Proteomes" id="UP000035009"/>
    </source>
</evidence>
<dbReference type="InterPro" id="IPR041581">
    <property type="entry name" value="Glyoxalase_6"/>
</dbReference>
<name>M3UXJ3_GORML</name>
<dbReference type="EMBL" id="BAOP01000018">
    <property type="protein sequence ID" value="GAC80482.1"/>
    <property type="molecule type" value="Genomic_DNA"/>
</dbReference>
<dbReference type="Pfam" id="PF18029">
    <property type="entry name" value="Glyoxalase_6"/>
    <property type="match status" value="1"/>
</dbReference>
<dbReference type="AlphaFoldDB" id="M3UXJ3"/>
<sequence length="153" mass="16722">MSLDIQVTFDAHDPRSQSRFWAAVLDYRVPGPPGVQLGPGDDPFDAWDTFLTGLGVPASQWNSRSAAEDPDGVGPRLFFQQVPEDKVVKNRVHLDVRGAPGLVGDARMAALEDMCARLTSLGAQRVRRQDPVPPMEGGYIVMTDPEGNEFCLD</sequence>
<dbReference type="STRING" id="410332.SAMN04488550_3956"/>
<comment type="caution">
    <text evidence="2">The sequence shown here is derived from an EMBL/GenBank/DDBJ whole genome shotgun (WGS) entry which is preliminary data.</text>
</comment>
<evidence type="ECO:0000259" key="1">
    <source>
        <dbReference type="Pfam" id="PF18029"/>
    </source>
</evidence>
<keyword evidence="3" id="KW-1185">Reference proteome</keyword>
<evidence type="ECO:0000313" key="2">
    <source>
        <dbReference type="EMBL" id="GAC80482.1"/>
    </source>
</evidence>
<dbReference type="eggNOG" id="COG0346">
    <property type="taxonomic scope" value="Bacteria"/>
</dbReference>
<dbReference type="SUPFAM" id="SSF54593">
    <property type="entry name" value="Glyoxalase/Bleomycin resistance protein/Dihydroxybiphenyl dioxygenase"/>
    <property type="match status" value="1"/>
</dbReference>
<dbReference type="Proteomes" id="UP000035009">
    <property type="component" value="Unassembled WGS sequence"/>
</dbReference>
<dbReference type="PANTHER" id="PTHR35908:SF1">
    <property type="entry name" value="CONSERVED PROTEIN"/>
    <property type="match status" value="1"/>
</dbReference>
<gene>
    <name evidence="2" type="ORF">GM1_018_00450</name>
</gene>